<evidence type="ECO:0000313" key="17">
    <source>
        <dbReference type="Proteomes" id="UP000004030"/>
    </source>
</evidence>
<name>G6EG44_9SPHN</name>
<proteinExistence type="inferred from homology"/>
<keyword evidence="8 12" id="KW-0798">TonB box</keyword>
<dbReference type="SUPFAM" id="SSF56935">
    <property type="entry name" value="Porins"/>
    <property type="match status" value="1"/>
</dbReference>
<dbReference type="PANTHER" id="PTHR32552">
    <property type="entry name" value="FERRICHROME IRON RECEPTOR-RELATED"/>
    <property type="match status" value="1"/>
</dbReference>
<feature type="chain" id="PRO_5003488355" description="TonB-dependent receptor" evidence="13">
    <location>
        <begin position="26"/>
        <end position="780"/>
    </location>
</feature>
<feature type="domain" description="TonB-dependent receptor-like beta-barrel" evidence="14">
    <location>
        <begin position="272"/>
        <end position="744"/>
    </location>
</feature>
<evidence type="ECO:0000256" key="1">
    <source>
        <dbReference type="ARBA" id="ARBA00004571"/>
    </source>
</evidence>
<evidence type="ECO:0008006" key="18">
    <source>
        <dbReference type="Google" id="ProtNLM"/>
    </source>
</evidence>
<dbReference type="Pfam" id="PF00593">
    <property type="entry name" value="TonB_dep_Rec_b-barrel"/>
    <property type="match status" value="1"/>
</dbReference>
<protein>
    <recommendedName>
        <fullName evidence="18">TonB-dependent receptor</fullName>
    </recommendedName>
</protein>
<accession>G6EG44</accession>
<evidence type="ECO:0000256" key="11">
    <source>
        <dbReference type="PROSITE-ProRule" id="PRU01360"/>
    </source>
</evidence>
<keyword evidence="2 11" id="KW-0813">Transport</keyword>
<keyword evidence="7" id="KW-0406">Ion transport</keyword>
<feature type="domain" description="TonB-dependent receptor plug" evidence="15">
    <location>
        <begin position="58"/>
        <end position="169"/>
    </location>
</feature>
<dbReference type="OrthoDB" id="9760333at2"/>
<evidence type="ECO:0000256" key="3">
    <source>
        <dbReference type="ARBA" id="ARBA00022452"/>
    </source>
</evidence>
<dbReference type="EMBL" id="AGFM01000054">
    <property type="protein sequence ID" value="EHJ59733.1"/>
    <property type="molecule type" value="Genomic_DNA"/>
</dbReference>
<keyword evidence="10 11" id="KW-0998">Cell outer membrane</keyword>
<evidence type="ECO:0000259" key="15">
    <source>
        <dbReference type="Pfam" id="PF07715"/>
    </source>
</evidence>
<evidence type="ECO:0000256" key="13">
    <source>
        <dbReference type="SAM" id="SignalP"/>
    </source>
</evidence>
<keyword evidence="4" id="KW-0410">Iron transport</keyword>
<dbReference type="RefSeq" id="WP_007014223.1">
    <property type="nucleotide sequence ID" value="NZ_AGFM01000054.1"/>
</dbReference>
<dbReference type="PATRIC" id="fig|1088721.3.peg.3272"/>
<dbReference type="PROSITE" id="PS52016">
    <property type="entry name" value="TONB_DEPENDENT_REC_3"/>
    <property type="match status" value="1"/>
</dbReference>
<keyword evidence="17" id="KW-1185">Reference proteome</keyword>
<evidence type="ECO:0000256" key="4">
    <source>
        <dbReference type="ARBA" id="ARBA00022496"/>
    </source>
</evidence>
<keyword evidence="6" id="KW-0408">Iron</keyword>
<dbReference type="Pfam" id="PF07715">
    <property type="entry name" value="Plug"/>
    <property type="match status" value="1"/>
</dbReference>
<dbReference type="Gene3D" id="2.40.170.20">
    <property type="entry name" value="TonB-dependent receptor, beta-barrel domain"/>
    <property type="match status" value="1"/>
</dbReference>
<dbReference type="AlphaFoldDB" id="G6EG44"/>
<gene>
    <name evidence="16" type="ORF">NSU_3315</name>
</gene>
<dbReference type="Proteomes" id="UP000004030">
    <property type="component" value="Unassembled WGS sequence"/>
</dbReference>
<evidence type="ECO:0000256" key="10">
    <source>
        <dbReference type="ARBA" id="ARBA00023237"/>
    </source>
</evidence>
<evidence type="ECO:0000256" key="9">
    <source>
        <dbReference type="ARBA" id="ARBA00023136"/>
    </source>
</evidence>
<comment type="caution">
    <text evidence="16">The sequence shown here is derived from an EMBL/GenBank/DDBJ whole genome shotgun (WGS) entry which is preliminary data.</text>
</comment>
<dbReference type="GO" id="GO:0006826">
    <property type="term" value="P:iron ion transport"/>
    <property type="evidence" value="ECO:0007669"/>
    <property type="project" value="UniProtKB-KW"/>
</dbReference>
<evidence type="ECO:0000256" key="8">
    <source>
        <dbReference type="ARBA" id="ARBA00023077"/>
    </source>
</evidence>
<keyword evidence="3 11" id="KW-1134">Transmembrane beta strand</keyword>
<keyword evidence="5 11" id="KW-0812">Transmembrane</keyword>
<evidence type="ECO:0000256" key="12">
    <source>
        <dbReference type="RuleBase" id="RU003357"/>
    </source>
</evidence>
<dbReference type="eggNOG" id="COG4773">
    <property type="taxonomic scope" value="Bacteria"/>
</dbReference>
<reference evidence="16 17" key="1">
    <citation type="journal article" date="2012" name="J. Bacteriol.">
        <title>Genome sequence of benzo(a)pyrene-degrading bacterium Novosphingobium pentaromativorans US6-1.</title>
        <authorList>
            <person name="Luo Y.R."/>
            <person name="Kang S.G."/>
            <person name="Kim S.J."/>
            <person name="Kim M.R."/>
            <person name="Li N."/>
            <person name="Lee J.H."/>
            <person name="Kwon K.K."/>
        </authorList>
    </citation>
    <scope>NUCLEOTIDE SEQUENCE [LARGE SCALE GENOMIC DNA]</scope>
    <source>
        <strain evidence="16 17">US6-1</strain>
    </source>
</reference>
<dbReference type="InterPro" id="IPR036942">
    <property type="entry name" value="Beta-barrel_TonB_sf"/>
</dbReference>
<comment type="similarity">
    <text evidence="11 12">Belongs to the TonB-dependent receptor family.</text>
</comment>
<evidence type="ECO:0000256" key="2">
    <source>
        <dbReference type="ARBA" id="ARBA00022448"/>
    </source>
</evidence>
<dbReference type="InterPro" id="IPR012910">
    <property type="entry name" value="Plug_dom"/>
</dbReference>
<evidence type="ECO:0000259" key="14">
    <source>
        <dbReference type="Pfam" id="PF00593"/>
    </source>
</evidence>
<evidence type="ECO:0000256" key="7">
    <source>
        <dbReference type="ARBA" id="ARBA00023065"/>
    </source>
</evidence>
<keyword evidence="13" id="KW-0732">Signal</keyword>
<dbReference type="InterPro" id="IPR000531">
    <property type="entry name" value="Beta-barrel_TonB"/>
</dbReference>
<evidence type="ECO:0000313" key="16">
    <source>
        <dbReference type="EMBL" id="EHJ59733.1"/>
    </source>
</evidence>
<organism evidence="16 17">
    <name type="scientific">Novosphingobium pentaromativorans US6-1</name>
    <dbReference type="NCBI Taxonomy" id="1088721"/>
    <lineage>
        <taxon>Bacteria</taxon>
        <taxon>Pseudomonadati</taxon>
        <taxon>Pseudomonadota</taxon>
        <taxon>Alphaproteobacteria</taxon>
        <taxon>Sphingomonadales</taxon>
        <taxon>Sphingomonadaceae</taxon>
        <taxon>Novosphingobium</taxon>
    </lineage>
</organism>
<evidence type="ECO:0000256" key="6">
    <source>
        <dbReference type="ARBA" id="ARBA00023004"/>
    </source>
</evidence>
<sequence>MRNTTLKFRLLLTVAFAGLPTVAIAQASPVPGQSSADSEQVFGEGDIVVTANRREQSLRDVPLAISAFSQESLDQRQIRGVGDLSKITPGLTFAPGYGDTTQISIRGISSIVGAGTTGIYIDDTPLQVRALGAGTVSTNAYPALFDLARVEVLRGPQGTLFGAGSEGGTVRFITPEPGLSSYSVYSRAEVATTKNGDPSFEGGAAVGGPIIADRLGFRVSADYRRDGGWIDRVDRDTGAVLDNNANSVGTLGLRGALKAVVTDRLIVTPSIYYQRTSARDTNMYWRHLSDPSATDFNNGKALRQPTLDKYTLYSFAASYDLDSVLVISNTSYFDRVATKNQDFTEDVPYLLGEDWRAGYDNNALSDVSLKNSQKTFTQEFRLQSQGTGKLKWVAGLFYQSAKQTADQFVPEPNGDALFNALFGADVEGVLGLPLLQPGDLIYYGLDKSKDQQIAAFGQVDYKLTDKLSVTAGIRLAKTKFSSSNEQGGPFNGGMTTAAAKQSEKPVTPKFGLEYKPNADLLLYASAAKGYRIGGGNNPVPATTCQSDLNSLGLTAAPGSYGSDSVWSYEVGAKGSLADRLIRFETSAYYIDWTNIQSSVSLSCGFSFVANLGTAVSKGADAHITLAPATGLTLDVSAGYTDAHFTKDVQGAAGSSRPLVTKGDVLPVPEWTVSLALDYEHPISSGGASAYGHAEYNYNAGYDLSTPFTYSVDPDNNLVDSNNIVNFRAGIRAGSFDISAFVNNLTNSHPRTSISRPGQQDLFFETTIRPRTIGMNLTYRY</sequence>
<dbReference type="InterPro" id="IPR039426">
    <property type="entry name" value="TonB-dep_rcpt-like"/>
</dbReference>
<dbReference type="GO" id="GO:0009279">
    <property type="term" value="C:cell outer membrane"/>
    <property type="evidence" value="ECO:0007669"/>
    <property type="project" value="UniProtKB-SubCell"/>
</dbReference>
<evidence type="ECO:0000256" key="5">
    <source>
        <dbReference type="ARBA" id="ARBA00022692"/>
    </source>
</evidence>
<keyword evidence="9 11" id="KW-0472">Membrane</keyword>
<feature type="signal peptide" evidence="13">
    <location>
        <begin position="1"/>
        <end position="25"/>
    </location>
</feature>
<dbReference type="PANTHER" id="PTHR32552:SF81">
    <property type="entry name" value="TONB-DEPENDENT OUTER MEMBRANE RECEPTOR"/>
    <property type="match status" value="1"/>
</dbReference>
<comment type="subcellular location">
    <subcellularLocation>
        <location evidence="1 11">Cell outer membrane</location>
        <topology evidence="1 11">Multi-pass membrane protein</topology>
    </subcellularLocation>
</comment>